<comment type="caution">
    <text evidence="1">The sequence shown here is derived from an EMBL/GenBank/DDBJ whole genome shotgun (WGS) entry which is preliminary data.</text>
</comment>
<proteinExistence type="predicted"/>
<keyword evidence="2" id="KW-1185">Reference proteome</keyword>
<dbReference type="Proteomes" id="UP000652219">
    <property type="component" value="Unassembled WGS sequence"/>
</dbReference>
<accession>A0A8H6J9V6</accession>
<organism evidence="1 2">
    <name type="scientific">Colletotrichum sojae</name>
    <dbReference type="NCBI Taxonomy" id="2175907"/>
    <lineage>
        <taxon>Eukaryota</taxon>
        <taxon>Fungi</taxon>
        <taxon>Dikarya</taxon>
        <taxon>Ascomycota</taxon>
        <taxon>Pezizomycotina</taxon>
        <taxon>Sordariomycetes</taxon>
        <taxon>Hypocreomycetidae</taxon>
        <taxon>Glomerellales</taxon>
        <taxon>Glomerellaceae</taxon>
        <taxon>Colletotrichum</taxon>
        <taxon>Colletotrichum orchidearum species complex</taxon>
    </lineage>
</organism>
<sequence>MATGNGVGFEVFQFLDHGFKANSVDFEYNRGGFFHVCVTDATPTPWLRRLSEAEGSVIAARAITPLNPRVPRDIKDLWGSVVRILDSSFDRMATMDAAPS</sequence>
<dbReference type="AlphaFoldDB" id="A0A8H6J9V6"/>
<gene>
    <name evidence="1" type="ORF">CSOJ01_07291</name>
</gene>
<dbReference type="EMBL" id="WIGN01000111">
    <property type="protein sequence ID" value="KAF6808823.1"/>
    <property type="molecule type" value="Genomic_DNA"/>
</dbReference>
<protein>
    <submittedName>
        <fullName evidence="1">Uncharacterized protein</fullName>
    </submittedName>
</protein>
<reference evidence="1 2" key="1">
    <citation type="journal article" date="2020" name="Phytopathology">
        <title>Genome Sequence Resources of Colletotrichum truncatum, C. plurivorum, C. musicola, and C. sojae: Four Species Pathogenic to Soybean (Glycine max).</title>
        <authorList>
            <person name="Rogerio F."/>
            <person name="Boufleur T.R."/>
            <person name="Ciampi-Guillardi M."/>
            <person name="Sukno S.A."/>
            <person name="Thon M.R."/>
            <person name="Massola Junior N.S."/>
            <person name="Baroncelli R."/>
        </authorList>
    </citation>
    <scope>NUCLEOTIDE SEQUENCE [LARGE SCALE GENOMIC DNA]</scope>
    <source>
        <strain evidence="1 2">LFN0009</strain>
    </source>
</reference>
<name>A0A8H6J9V6_9PEZI</name>
<evidence type="ECO:0000313" key="1">
    <source>
        <dbReference type="EMBL" id="KAF6808823.1"/>
    </source>
</evidence>
<evidence type="ECO:0000313" key="2">
    <source>
        <dbReference type="Proteomes" id="UP000652219"/>
    </source>
</evidence>